<accession>M3H2W0</accession>
<dbReference type="GO" id="GO:0004803">
    <property type="term" value="F:transposase activity"/>
    <property type="evidence" value="ECO:0007669"/>
    <property type="project" value="UniProtKB-UniRule"/>
</dbReference>
<dbReference type="Proteomes" id="UP000011770">
    <property type="component" value="Unassembled WGS sequence"/>
</dbReference>
<protein>
    <recommendedName>
        <fullName evidence="6">Mutator family transposase</fullName>
    </recommendedName>
</protein>
<keyword evidence="6" id="KW-0814">Transposable element</keyword>
<comment type="caution">
    <text evidence="7">The sequence shown here is derived from an EMBL/GenBank/DDBJ whole genome shotgun (WGS) entry which is preliminary data.</text>
</comment>
<evidence type="ECO:0000256" key="5">
    <source>
        <dbReference type="ARBA" id="ARBA00023172"/>
    </source>
</evidence>
<evidence type="ECO:0000313" key="8">
    <source>
        <dbReference type="Proteomes" id="UP000011770"/>
    </source>
</evidence>
<organism evidence="7 8">
    <name type="scientific">Leptospira weilii serovar Topaz str. LT2116</name>
    <dbReference type="NCBI Taxonomy" id="1088540"/>
    <lineage>
        <taxon>Bacteria</taxon>
        <taxon>Pseudomonadati</taxon>
        <taxon>Spirochaetota</taxon>
        <taxon>Spirochaetia</taxon>
        <taxon>Leptospirales</taxon>
        <taxon>Leptospiraceae</taxon>
        <taxon>Leptospira</taxon>
    </lineage>
</organism>
<dbReference type="PANTHER" id="PTHR33217:SF5">
    <property type="entry name" value="MUTATOR FAMILY TRANSPOSASE"/>
    <property type="match status" value="1"/>
</dbReference>
<dbReference type="EMBL" id="AHOR02000016">
    <property type="protein sequence ID" value="EMF83080.1"/>
    <property type="molecule type" value="Genomic_DNA"/>
</dbReference>
<evidence type="ECO:0000256" key="1">
    <source>
        <dbReference type="ARBA" id="ARBA00002190"/>
    </source>
</evidence>
<reference evidence="7 8" key="1">
    <citation type="submission" date="2013-01" db="EMBL/GenBank/DDBJ databases">
        <authorList>
            <person name="Harkins D.M."/>
            <person name="Durkin A.S."/>
            <person name="Brinkac L.M."/>
            <person name="Haft D.H."/>
            <person name="Selengut J.D."/>
            <person name="Sanka R."/>
            <person name="DePew J."/>
            <person name="Purushe J."/>
            <person name="Tulsiani S.M."/>
            <person name="Graham G.C."/>
            <person name="Burns M.-A."/>
            <person name="Dohnt M.F."/>
            <person name="Smythe L.D."/>
            <person name="McKay D.B."/>
            <person name="Craig S.B."/>
            <person name="Vinetz J.M."/>
            <person name="Sutton G.G."/>
            <person name="Nierman W.C."/>
            <person name="Fouts D.E."/>
        </authorList>
    </citation>
    <scope>NUCLEOTIDE SEQUENCE [LARGE SCALE GENOMIC DNA]</scope>
    <source>
        <strain evidence="7 8">LT2116</strain>
    </source>
</reference>
<keyword evidence="3 6" id="KW-0815">Transposition</keyword>
<name>M3H2W0_9LEPT</name>
<keyword evidence="4 6" id="KW-0238">DNA-binding</keyword>
<proteinExistence type="inferred from homology"/>
<dbReference type="InterPro" id="IPR001207">
    <property type="entry name" value="Transposase_mutator"/>
</dbReference>
<evidence type="ECO:0000256" key="3">
    <source>
        <dbReference type="ARBA" id="ARBA00022578"/>
    </source>
</evidence>
<dbReference type="PANTHER" id="PTHR33217">
    <property type="entry name" value="TRANSPOSASE FOR INSERTION SEQUENCE ELEMENT IS1081"/>
    <property type="match status" value="1"/>
</dbReference>
<evidence type="ECO:0000256" key="2">
    <source>
        <dbReference type="ARBA" id="ARBA00010961"/>
    </source>
</evidence>
<dbReference type="GO" id="GO:0006313">
    <property type="term" value="P:DNA transposition"/>
    <property type="evidence" value="ECO:0007669"/>
    <property type="project" value="UniProtKB-UniRule"/>
</dbReference>
<dbReference type="Pfam" id="PF00872">
    <property type="entry name" value="Transposase_mut"/>
    <property type="match status" value="1"/>
</dbReference>
<dbReference type="AlphaFoldDB" id="M3H2W0"/>
<dbReference type="PROSITE" id="PS01007">
    <property type="entry name" value="TRANSPOSASE_MUTATOR"/>
    <property type="match status" value="1"/>
</dbReference>
<dbReference type="GO" id="GO:0003677">
    <property type="term" value="F:DNA binding"/>
    <property type="evidence" value="ECO:0007669"/>
    <property type="project" value="UniProtKB-UniRule"/>
</dbReference>
<evidence type="ECO:0000256" key="4">
    <source>
        <dbReference type="ARBA" id="ARBA00023125"/>
    </source>
</evidence>
<dbReference type="NCBIfam" id="NF033543">
    <property type="entry name" value="transpos_IS256"/>
    <property type="match status" value="1"/>
</dbReference>
<comment type="similarity">
    <text evidence="2 6">Belongs to the transposase mutator family.</text>
</comment>
<gene>
    <name evidence="7" type="ORF">LEP1GSC188_2068</name>
</gene>
<sequence length="294" mass="33952">MYSRGMTTREISEHLKEIYQVEVSADLISQVTDSVMETVIEWQNRTLDKVYPILIMDALIVKVRDGNHVVNKAFYLALGINLQGRKEVLGIWVERTEGAKFWLQILTDLKNRGVEEILIACVDGLKGFPDTITSVFPNAQVQLCIVHMVRNSLKWVSYKQRKELALDLKAIYQSPSEDMAKKCLDDFEAKWDSQYPMISKSWRNNWESVIPFLAYPPNIRKAIYTTNAIESMNMGLRKIIKNRGSFPNDEAAIKLLYLALKNMSKKWTMPIQDWGKAMNQFSILFGDRLKLDSF</sequence>
<comment type="function">
    <text evidence="1 6">Required for the transposition of the insertion element.</text>
</comment>
<evidence type="ECO:0000313" key="7">
    <source>
        <dbReference type="EMBL" id="EMF83080.1"/>
    </source>
</evidence>
<evidence type="ECO:0000256" key="6">
    <source>
        <dbReference type="RuleBase" id="RU365089"/>
    </source>
</evidence>
<keyword evidence="5 6" id="KW-0233">DNA recombination</keyword>